<dbReference type="SFLD" id="SFLDG01138">
    <property type="entry name" value="C1.6.2:_Deoxy-d-mannose-octulo"/>
    <property type="match status" value="1"/>
</dbReference>
<dbReference type="InterPro" id="IPR010023">
    <property type="entry name" value="KdsC_fam"/>
</dbReference>
<evidence type="ECO:0000256" key="6">
    <source>
        <dbReference type="ARBA" id="ARBA00022842"/>
    </source>
</evidence>
<keyword evidence="6" id="KW-0460">Magnesium</keyword>
<gene>
    <name evidence="7" type="ORF">METZ01_LOCUS154097</name>
</gene>
<dbReference type="PANTHER" id="PTHR21485">
    <property type="entry name" value="HAD SUPERFAMILY MEMBERS CMAS AND KDSC"/>
    <property type="match status" value="1"/>
</dbReference>
<dbReference type="GO" id="GO:0008781">
    <property type="term" value="F:N-acylneuraminate cytidylyltransferase activity"/>
    <property type="evidence" value="ECO:0007669"/>
    <property type="project" value="TreeGrafter"/>
</dbReference>
<dbReference type="GO" id="GO:0016788">
    <property type="term" value="F:hydrolase activity, acting on ester bonds"/>
    <property type="evidence" value="ECO:0007669"/>
    <property type="project" value="InterPro"/>
</dbReference>
<keyword evidence="4" id="KW-0479">Metal-binding</keyword>
<feature type="non-terminal residue" evidence="7">
    <location>
        <position position="125"/>
    </location>
</feature>
<dbReference type="SFLD" id="SFLDG01136">
    <property type="entry name" value="C1.6:_Phosphoserine_Phosphatas"/>
    <property type="match status" value="1"/>
</dbReference>
<dbReference type="GO" id="GO:0046872">
    <property type="term" value="F:metal ion binding"/>
    <property type="evidence" value="ECO:0007669"/>
    <property type="project" value="UniProtKB-KW"/>
</dbReference>
<proteinExistence type="inferred from homology"/>
<dbReference type="InterPro" id="IPR050793">
    <property type="entry name" value="CMP-NeuNAc_synthase"/>
</dbReference>
<sequence length="125" mass="13890">MNSFESFSKELISIAKDIKLIALDVDGVLTDGSLYMDDNGNVELSFNVKDGYGIVSLREKHGIETIIISGRSSNALLHRLAELNISRFWVNQSNKLEAINIIIQEGVIKPNQILYVGDDIPDLEV</sequence>
<dbReference type="SFLD" id="SFLDS00003">
    <property type="entry name" value="Haloacid_Dehalogenase"/>
    <property type="match status" value="1"/>
</dbReference>
<comment type="similarity">
    <text evidence="2">Belongs to the KdsC family.</text>
</comment>
<evidence type="ECO:0000256" key="3">
    <source>
        <dbReference type="ARBA" id="ARBA00011881"/>
    </source>
</evidence>
<dbReference type="InterPro" id="IPR036412">
    <property type="entry name" value="HAD-like_sf"/>
</dbReference>
<evidence type="ECO:0000313" key="7">
    <source>
        <dbReference type="EMBL" id="SVB01243.1"/>
    </source>
</evidence>
<evidence type="ECO:0000256" key="5">
    <source>
        <dbReference type="ARBA" id="ARBA00022801"/>
    </source>
</evidence>
<evidence type="ECO:0008006" key="8">
    <source>
        <dbReference type="Google" id="ProtNLM"/>
    </source>
</evidence>
<dbReference type="InterPro" id="IPR023214">
    <property type="entry name" value="HAD_sf"/>
</dbReference>
<name>A0A382AJR2_9ZZZZ</name>
<keyword evidence="5" id="KW-0378">Hydrolase</keyword>
<dbReference type="SUPFAM" id="SSF56784">
    <property type="entry name" value="HAD-like"/>
    <property type="match status" value="1"/>
</dbReference>
<protein>
    <recommendedName>
        <fullName evidence="8">3-deoxy-D-manno-octulosonate 8-phosphate phosphatase</fullName>
    </recommendedName>
</protein>
<dbReference type="EMBL" id="UINC01025521">
    <property type="protein sequence ID" value="SVB01243.1"/>
    <property type="molecule type" value="Genomic_DNA"/>
</dbReference>
<dbReference type="Gene3D" id="3.40.50.1000">
    <property type="entry name" value="HAD superfamily/HAD-like"/>
    <property type="match status" value="1"/>
</dbReference>
<evidence type="ECO:0000256" key="1">
    <source>
        <dbReference type="ARBA" id="ARBA00001946"/>
    </source>
</evidence>
<reference evidence="7" key="1">
    <citation type="submission" date="2018-05" db="EMBL/GenBank/DDBJ databases">
        <authorList>
            <person name="Lanie J.A."/>
            <person name="Ng W.-L."/>
            <person name="Kazmierczak K.M."/>
            <person name="Andrzejewski T.M."/>
            <person name="Davidsen T.M."/>
            <person name="Wayne K.J."/>
            <person name="Tettelin H."/>
            <person name="Glass J.I."/>
            <person name="Rusch D."/>
            <person name="Podicherti R."/>
            <person name="Tsui H.-C.T."/>
            <person name="Winkler M.E."/>
        </authorList>
    </citation>
    <scope>NUCLEOTIDE SEQUENCE</scope>
</reference>
<dbReference type="PANTHER" id="PTHR21485:SF3">
    <property type="entry name" value="N-ACYLNEURAMINATE CYTIDYLYLTRANSFERASE"/>
    <property type="match status" value="1"/>
</dbReference>
<comment type="subunit">
    <text evidence="3">Homotetramer.</text>
</comment>
<accession>A0A382AJR2</accession>
<dbReference type="AlphaFoldDB" id="A0A382AJR2"/>
<organism evidence="7">
    <name type="scientific">marine metagenome</name>
    <dbReference type="NCBI Taxonomy" id="408172"/>
    <lineage>
        <taxon>unclassified sequences</taxon>
        <taxon>metagenomes</taxon>
        <taxon>ecological metagenomes</taxon>
    </lineage>
</organism>
<evidence type="ECO:0000256" key="2">
    <source>
        <dbReference type="ARBA" id="ARBA00005893"/>
    </source>
</evidence>
<comment type="cofactor">
    <cofactor evidence="1">
        <name>Mg(2+)</name>
        <dbReference type="ChEBI" id="CHEBI:18420"/>
    </cofactor>
</comment>
<evidence type="ECO:0000256" key="4">
    <source>
        <dbReference type="ARBA" id="ARBA00022723"/>
    </source>
</evidence>